<protein>
    <submittedName>
        <fullName evidence="1">Uncharacterized protein</fullName>
    </submittedName>
</protein>
<evidence type="ECO:0000313" key="1">
    <source>
        <dbReference type="EMBL" id="ACD21590.1"/>
    </source>
</evidence>
<keyword evidence="1" id="KW-0614">Plasmid</keyword>
<reference evidence="1 2" key="1">
    <citation type="journal article" date="2011" name="J. Bacteriol.">
        <title>Complete genome sequence of the plant growth-promoting endophyte Burkholderia phytofirmans strain PsJN.</title>
        <authorList>
            <person name="Weilharter A."/>
            <person name="Mitter B."/>
            <person name="Shin M.V."/>
            <person name="Chain P.S."/>
            <person name="Nowak J."/>
            <person name="Sessitsch A."/>
        </authorList>
    </citation>
    <scope>NUCLEOTIDE SEQUENCE [LARGE SCALE GENOMIC DNA]</scope>
    <source>
        <strain evidence="2">DSM 17436 / LMG 22146 / PsJN</strain>
        <plasmid evidence="1 2">pBPHYT01</plasmid>
    </source>
</reference>
<proteinExistence type="predicted"/>
<gene>
    <name evidence="1" type="ordered locus">Bphyt_7305</name>
</gene>
<dbReference type="EMBL" id="CP001054">
    <property type="protein sequence ID" value="ACD21590.1"/>
    <property type="molecule type" value="Genomic_DNA"/>
</dbReference>
<evidence type="ECO:0000313" key="2">
    <source>
        <dbReference type="Proteomes" id="UP000001739"/>
    </source>
</evidence>
<dbReference type="KEGG" id="bpy:Bphyt_7305"/>
<dbReference type="RefSeq" id="WP_012430963.1">
    <property type="nucleotide sequence ID" value="NC_010679.1"/>
</dbReference>
<dbReference type="Proteomes" id="UP000001739">
    <property type="component" value="Plasmid pBPHYT01"/>
</dbReference>
<organism evidence="1 2">
    <name type="scientific">Paraburkholderia phytofirmans (strain DSM 17436 / LMG 22146 / PsJN)</name>
    <name type="common">Burkholderia phytofirmans</name>
    <dbReference type="NCBI Taxonomy" id="398527"/>
    <lineage>
        <taxon>Bacteria</taxon>
        <taxon>Pseudomonadati</taxon>
        <taxon>Pseudomonadota</taxon>
        <taxon>Betaproteobacteria</taxon>
        <taxon>Burkholderiales</taxon>
        <taxon>Burkholderiaceae</taxon>
        <taxon>Paraburkholderia</taxon>
    </lineage>
</organism>
<accession>B2TH41</accession>
<geneLocation type="plasmid" evidence="1 2">
    <name>pBPHYT01</name>
</geneLocation>
<sequence length="74" mass="8498">MTFDYAQSARHGGEMFKIQSRQVNAAGTRREWKDLRQATPFQTEAAAQAYIERVFLDDPQSDLDAADFRIRSTD</sequence>
<name>B2TH41_PARPJ</name>
<dbReference type="HOGENOM" id="CLU_2680628_0_0_4"/>
<dbReference type="AlphaFoldDB" id="B2TH41"/>